<feature type="domain" description="BPL/LPL catalytic" evidence="1">
    <location>
        <begin position="26"/>
        <end position="217"/>
    </location>
</feature>
<organism evidence="2 3">
    <name type="scientific">Stutzerimonas stutzeri</name>
    <name type="common">Pseudomonas stutzeri</name>
    <dbReference type="NCBI Taxonomy" id="316"/>
    <lineage>
        <taxon>Bacteria</taxon>
        <taxon>Pseudomonadati</taxon>
        <taxon>Pseudomonadota</taxon>
        <taxon>Gammaproteobacteria</taxon>
        <taxon>Pseudomonadales</taxon>
        <taxon>Pseudomonadaceae</taxon>
        <taxon>Stutzerimonas</taxon>
    </lineage>
</organism>
<sequence>MNGIARFSVGAGLNAERALMQRVCDGLFDCPLLLWRPTGQALVMPGSFERRPGFALASQRCAAQGWPILLRDTGGEPVPQSSAVLNIALAFAVPASDETGNRIDVAYERLLEPLALWLAENGLKAGVGAVPGAFCDGRFNLTLEGRKLAGTAQRWRRSRDGRPVVLAHAALLIEDWREAMADVVNRFYHACASDLRCQAESHLALGERLADAWATATSLPECYQRVLAWQGLELGARASTYPPEGLAAGRHSPLL</sequence>
<reference evidence="2 3" key="1">
    <citation type="submission" date="2015-02" db="EMBL/GenBank/DDBJ databases">
        <title>Draft genome sequence of Pseudomonas stutzeri NT0128 isolated from wheat (Triticum turgidum) rhizosphere.</title>
        <authorList>
            <person name="Tovi N."/>
            <person name="Frenk S."/>
            <person name="Hadar Y."/>
            <person name="Minz D."/>
        </authorList>
    </citation>
    <scope>NUCLEOTIDE SEQUENCE [LARGE SCALE GENOMIC DNA]</scope>
    <source>
        <strain evidence="2 3">NT0128</strain>
    </source>
</reference>
<gene>
    <name evidence="2" type="ORF">UF78_16970</name>
</gene>
<accession>A0A0D9AGY5</accession>
<dbReference type="Gene3D" id="3.30.930.10">
    <property type="entry name" value="Bira Bifunctional Protein, Domain 2"/>
    <property type="match status" value="1"/>
</dbReference>
<dbReference type="SUPFAM" id="SSF55681">
    <property type="entry name" value="Class II aaRS and biotin synthetases"/>
    <property type="match status" value="1"/>
</dbReference>
<dbReference type="Proteomes" id="UP000032487">
    <property type="component" value="Unassembled WGS sequence"/>
</dbReference>
<evidence type="ECO:0000313" key="3">
    <source>
        <dbReference type="Proteomes" id="UP000032487"/>
    </source>
</evidence>
<dbReference type="Pfam" id="PF21948">
    <property type="entry name" value="LplA-B_cat"/>
    <property type="match status" value="1"/>
</dbReference>
<dbReference type="RefSeq" id="WP_045163393.1">
    <property type="nucleotide sequence ID" value="NZ_JYHV01000033.1"/>
</dbReference>
<dbReference type="PANTHER" id="PTHR43679">
    <property type="entry name" value="OCTANOYLTRANSFERASE LIPM-RELATED"/>
    <property type="match status" value="1"/>
</dbReference>
<dbReference type="PROSITE" id="PS51733">
    <property type="entry name" value="BPL_LPL_CATALYTIC"/>
    <property type="match status" value="1"/>
</dbReference>
<keyword evidence="2" id="KW-0436">Ligase</keyword>
<dbReference type="PANTHER" id="PTHR43679:SF2">
    <property type="entry name" value="OCTANOYL-[GCVH]:PROTEIN N-OCTANOYLTRANSFERASE"/>
    <property type="match status" value="1"/>
</dbReference>
<proteinExistence type="predicted"/>
<evidence type="ECO:0000313" key="2">
    <source>
        <dbReference type="EMBL" id="KJH80228.1"/>
    </source>
</evidence>
<dbReference type="EMBL" id="JYHV01000033">
    <property type="protein sequence ID" value="KJH80228.1"/>
    <property type="molecule type" value="Genomic_DNA"/>
</dbReference>
<dbReference type="InterPro" id="IPR050664">
    <property type="entry name" value="Octanoyltrans_LipM/LipL"/>
</dbReference>
<dbReference type="PATRIC" id="fig|316.101.peg.193"/>
<dbReference type="GO" id="GO:0016874">
    <property type="term" value="F:ligase activity"/>
    <property type="evidence" value="ECO:0007669"/>
    <property type="project" value="UniProtKB-KW"/>
</dbReference>
<name>A0A0D9AGY5_STUST</name>
<evidence type="ECO:0000259" key="1">
    <source>
        <dbReference type="PROSITE" id="PS51733"/>
    </source>
</evidence>
<protein>
    <submittedName>
        <fullName evidence="2">Lipoate--protein ligase</fullName>
    </submittedName>
</protein>
<dbReference type="InterPro" id="IPR045864">
    <property type="entry name" value="aa-tRNA-synth_II/BPL/LPL"/>
</dbReference>
<dbReference type="AlphaFoldDB" id="A0A0D9AGY5"/>
<dbReference type="OrthoDB" id="7364083at2"/>
<comment type="caution">
    <text evidence="2">The sequence shown here is derived from an EMBL/GenBank/DDBJ whole genome shotgun (WGS) entry which is preliminary data.</text>
</comment>
<dbReference type="InterPro" id="IPR004143">
    <property type="entry name" value="BPL_LPL_catalytic"/>
</dbReference>